<evidence type="ECO:0000313" key="2">
    <source>
        <dbReference type="EMBL" id="EEF59491.1"/>
    </source>
</evidence>
<gene>
    <name evidence="2" type="ORF">Cflav_PD2335</name>
</gene>
<dbReference type="RefSeq" id="WP_007416490.1">
    <property type="nucleotide sequence ID" value="NZ_ABOX02000027.1"/>
</dbReference>
<dbReference type="SUPFAM" id="SSF54523">
    <property type="entry name" value="Pili subunits"/>
    <property type="match status" value="1"/>
</dbReference>
<comment type="caution">
    <text evidence="2">The sequence shown here is derived from an EMBL/GenBank/DDBJ whole genome shotgun (WGS) entry which is preliminary data.</text>
</comment>
<keyword evidence="1" id="KW-0488">Methylation</keyword>
<protein>
    <recommendedName>
        <fullName evidence="4">Type II secretory pathway pseudopilin PulG-like protein</fullName>
    </recommendedName>
</protein>
<reference evidence="2 3" key="1">
    <citation type="journal article" date="2011" name="J. Bacteriol.">
        <title>Genome sequence of 'Pedosphaera parvula' Ellin514, an aerobic Verrucomicrobial isolate from pasture soil.</title>
        <authorList>
            <person name="Kant R."/>
            <person name="van Passel M.W."/>
            <person name="Sangwan P."/>
            <person name="Palva A."/>
            <person name="Lucas S."/>
            <person name="Copeland A."/>
            <person name="Lapidus A."/>
            <person name="Glavina Del Rio T."/>
            <person name="Dalin E."/>
            <person name="Tice H."/>
            <person name="Bruce D."/>
            <person name="Goodwin L."/>
            <person name="Pitluck S."/>
            <person name="Chertkov O."/>
            <person name="Larimer F.W."/>
            <person name="Land M.L."/>
            <person name="Hauser L."/>
            <person name="Brettin T.S."/>
            <person name="Detter J.C."/>
            <person name="Han S."/>
            <person name="de Vos W.M."/>
            <person name="Janssen P.H."/>
            <person name="Smidt H."/>
        </authorList>
    </citation>
    <scope>NUCLEOTIDE SEQUENCE [LARGE SCALE GENOMIC DNA]</scope>
    <source>
        <strain evidence="2 3">Ellin514</strain>
    </source>
</reference>
<dbReference type="PANTHER" id="PTHR30093">
    <property type="entry name" value="GENERAL SECRETION PATHWAY PROTEIN G"/>
    <property type="match status" value="1"/>
</dbReference>
<dbReference type="PRINTS" id="PR00813">
    <property type="entry name" value="BCTERIALGSPG"/>
</dbReference>
<sequence precursor="true">MKRAFTLFELLAVVAVIAVLVSLLLPALSRANAKSRRTTCLNNLKQVNLGLRMYVEDNGDTLPNTNAVMSAYKGLVKTYVGLEAPSSPNDRLFTCPADRFSVDAINNVVTSGSMHESSAWDYSSYGFNGLNRMSELLPGVAGKKLSSIRDSVKTVLLAENSAFFGFSWHEPGSPPIANNAQSVVSFGDGHVDYVRIYWDGVSGKTDAPMFYNPPAGYDYKWSGD</sequence>
<dbReference type="GO" id="GO:0015628">
    <property type="term" value="P:protein secretion by the type II secretion system"/>
    <property type="evidence" value="ECO:0007669"/>
    <property type="project" value="InterPro"/>
</dbReference>
<dbReference type="Proteomes" id="UP000003688">
    <property type="component" value="Unassembled WGS sequence"/>
</dbReference>
<dbReference type="InterPro" id="IPR012902">
    <property type="entry name" value="N_methyl_site"/>
</dbReference>
<dbReference type="Gene3D" id="3.30.700.10">
    <property type="entry name" value="Glycoprotein, Type 4 Pilin"/>
    <property type="match status" value="1"/>
</dbReference>
<dbReference type="AlphaFoldDB" id="B9XKZ7"/>
<evidence type="ECO:0000313" key="3">
    <source>
        <dbReference type="Proteomes" id="UP000003688"/>
    </source>
</evidence>
<organism evidence="2 3">
    <name type="scientific">Pedosphaera parvula (strain Ellin514)</name>
    <dbReference type="NCBI Taxonomy" id="320771"/>
    <lineage>
        <taxon>Bacteria</taxon>
        <taxon>Pseudomonadati</taxon>
        <taxon>Verrucomicrobiota</taxon>
        <taxon>Pedosphaerae</taxon>
        <taxon>Pedosphaerales</taxon>
        <taxon>Pedosphaeraceae</taxon>
        <taxon>Pedosphaera</taxon>
    </lineage>
</organism>
<dbReference type="NCBIfam" id="TIGR02532">
    <property type="entry name" value="IV_pilin_GFxxxE"/>
    <property type="match status" value="1"/>
</dbReference>
<dbReference type="InterPro" id="IPR000983">
    <property type="entry name" value="Bac_GSPG_pilin"/>
</dbReference>
<evidence type="ECO:0000256" key="1">
    <source>
        <dbReference type="ARBA" id="ARBA00022481"/>
    </source>
</evidence>
<proteinExistence type="predicted"/>
<evidence type="ECO:0008006" key="4">
    <source>
        <dbReference type="Google" id="ProtNLM"/>
    </source>
</evidence>
<dbReference type="OrthoDB" id="285651at2"/>
<dbReference type="EMBL" id="ABOX02000027">
    <property type="protein sequence ID" value="EEF59491.1"/>
    <property type="molecule type" value="Genomic_DNA"/>
</dbReference>
<keyword evidence="3" id="KW-1185">Reference proteome</keyword>
<dbReference type="GO" id="GO:0015627">
    <property type="term" value="C:type II protein secretion system complex"/>
    <property type="evidence" value="ECO:0007669"/>
    <property type="project" value="InterPro"/>
</dbReference>
<dbReference type="InterPro" id="IPR045584">
    <property type="entry name" value="Pilin-like"/>
</dbReference>
<accession>B9XKZ7</accession>
<name>B9XKZ7_PEDPL</name>
<dbReference type="STRING" id="320771.Cflav_PD2335"/>